<dbReference type="Proteomes" id="UP000472372">
    <property type="component" value="Chromosome 2"/>
</dbReference>
<evidence type="ECO:0000313" key="4">
    <source>
        <dbReference type="Proteomes" id="UP000472372"/>
    </source>
</evidence>
<name>A0A6S6VX09_9PLEO</name>
<feature type="domain" description="DUF6604" evidence="2">
    <location>
        <begin position="9"/>
        <end position="166"/>
    </location>
</feature>
<gene>
    <name evidence="3" type="ORF">PTTW11_02934</name>
</gene>
<dbReference type="EMBL" id="HG992978">
    <property type="protein sequence ID" value="CAE7016300.1"/>
    <property type="molecule type" value="Genomic_DNA"/>
</dbReference>
<dbReference type="PANTHER" id="PTHR38795:SF1">
    <property type="entry name" value="DUF6604 DOMAIN-CONTAINING PROTEIN"/>
    <property type="match status" value="1"/>
</dbReference>
<organism evidence="3 4">
    <name type="scientific">Pyrenophora teres f. teres</name>
    <dbReference type="NCBI Taxonomy" id="97479"/>
    <lineage>
        <taxon>Eukaryota</taxon>
        <taxon>Fungi</taxon>
        <taxon>Dikarya</taxon>
        <taxon>Ascomycota</taxon>
        <taxon>Pezizomycotina</taxon>
        <taxon>Dothideomycetes</taxon>
        <taxon>Pleosporomycetidae</taxon>
        <taxon>Pleosporales</taxon>
        <taxon>Pleosporineae</taxon>
        <taxon>Pleosporaceae</taxon>
        <taxon>Pyrenophora</taxon>
    </lineage>
</organism>
<evidence type="ECO:0000313" key="3">
    <source>
        <dbReference type="EMBL" id="CAE7016300.1"/>
    </source>
</evidence>
<feature type="compositionally biased region" description="Basic residues" evidence="1">
    <location>
        <begin position="60"/>
        <end position="76"/>
    </location>
</feature>
<proteinExistence type="predicted"/>
<dbReference type="Pfam" id="PF20253">
    <property type="entry name" value="DUF6604"/>
    <property type="match status" value="2"/>
</dbReference>
<dbReference type="InterPro" id="IPR046539">
    <property type="entry name" value="DUF6604"/>
</dbReference>
<feature type="compositionally biased region" description="Polar residues" evidence="1">
    <location>
        <begin position="78"/>
        <end position="88"/>
    </location>
</feature>
<evidence type="ECO:0000256" key="1">
    <source>
        <dbReference type="SAM" id="MobiDB-lite"/>
    </source>
</evidence>
<feature type="region of interest" description="Disordered" evidence="1">
    <location>
        <begin position="60"/>
        <end position="88"/>
    </location>
</feature>
<dbReference type="PANTHER" id="PTHR38795">
    <property type="entry name" value="DUF6604 DOMAIN-CONTAINING PROTEIN"/>
    <property type="match status" value="1"/>
</dbReference>
<sequence>MATLRSIYQQYKHDTDVVASRRKHMFPRLRVTHVLLSCLLSRSCYDSQISRLRRAPRASAFRKKSQRLKGKARKLAKNSDSAQTATANQASKPKYTLAIRDFIPLSDHIANANGGAVDVPDYFKVALERVISVRSSFSEKLEAAGRAINQAAESRHAFFVTVLMPCLQQMQVPRIALAKQKFETCSRSWMYTSLQPSFWPHPTEVEYTVEVPDDIIIKAFFAMTTLIDDLSRLRAEVAELWAKHNAGELDLATVSVATNTAIELARSLEANVYPAYKHFNEIIPFHELSWAGICHSYEIDIHQKKSYADDCNYNAYDLADAFFINSRKALRVFPGNYSPGDLANYNGKWGRFDEKASKLPTSNKDKYLRDKSTLQEMLQDLPLLHNRPGIVEDQFVFSFAAARESYSHENTKPPPVWTAFAAQIYFNILYSTKVGAGWEQMRNTAASLQRYVNAHPQACTNLKTVLKPVNEILAADPIATMRRALGSKYTDYTIWRRNPTTCVPGAVMYTTQLYHALRQENLLSREWGDLQLLWNMQGNSTYFVGEPPKDFEGHWKNYLMSTGASLSNWAFAKRNTKVKVTNATRRKMFLKGPASLWIASRIQTNGDGRLLTVQTISDAITADEQVRSHHDAADAPSGLRQDSVIHKLAATIEVEIEDITFDYFAMHDICWELLGKMRDECRLYIAERSATLWESQKEHLPFIVGFVFSTAAGRKNIETKDVPNQELLKTVTDVTNAFLEEGKGIVITGRQRKI</sequence>
<reference evidence="3" key="1">
    <citation type="submission" date="2021-02" db="EMBL/GenBank/DDBJ databases">
        <authorList>
            <person name="Syme A R."/>
            <person name="Syme A R."/>
            <person name="Moolhuijzen P."/>
        </authorList>
    </citation>
    <scope>NUCLEOTIDE SEQUENCE</scope>
    <source>
        <strain evidence="3">W1-1</strain>
    </source>
</reference>
<accession>A0A6S6VX09</accession>
<feature type="domain" description="DUF6604" evidence="2">
    <location>
        <begin position="212"/>
        <end position="272"/>
    </location>
</feature>
<dbReference type="AlphaFoldDB" id="A0A6S6VX09"/>
<evidence type="ECO:0000259" key="2">
    <source>
        <dbReference type="Pfam" id="PF20253"/>
    </source>
</evidence>
<protein>
    <recommendedName>
        <fullName evidence="2">DUF6604 domain-containing protein</fullName>
    </recommendedName>
</protein>